<sequence length="262" mass="29201">MTTHIYLINLDGSDERLASATGQLVAQGIAFERVAAVDGRAGVDQFGDLYDAARARAYMGRELRGGELGCYLSHVRCAERFLATDAPYAIVLEDDMQMLQPLAPLVAMAVDWLERHGHSGWDVFNIGNQKLKIFTPLTGFGPEYPGVRLARAHYFPMTTTGLVWSRAGAQAFIETSGRIFCPVDNFLRHWQTRRNTGYCFWPPLLTTTGSESQIDGAAAQAASRARVSGQRSSQGRQWHYGLAKQRRLWLDKLIAARHKWLG</sequence>
<comment type="caution">
    <text evidence="1">The sequence shown here is derived from an EMBL/GenBank/DDBJ whole genome shotgun (WGS) entry which is preliminary data.</text>
</comment>
<dbReference type="EMBL" id="JAWDIE010000003">
    <property type="protein sequence ID" value="MEJ7137353.1"/>
    <property type="molecule type" value="Genomic_DNA"/>
</dbReference>
<reference evidence="1" key="1">
    <citation type="submission" date="2023-10" db="EMBL/GenBank/DDBJ databases">
        <title>Amphibacter perezi, gen. nov., sp. nov. a novel taxa of the family Comamonadaceae, class Betaproteobacteria isolated from the skin microbiota of Pelophylax perezi from different populations.</title>
        <authorList>
            <person name="Costa S."/>
            <person name="Proenca D.N."/>
            <person name="Lopes I."/>
            <person name="Morais P.V."/>
        </authorList>
    </citation>
    <scope>NUCLEOTIDE SEQUENCE</scope>
    <source>
        <strain evidence="1">SL12-8</strain>
    </source>
</reference>
<proteinExistence type="predicted"/>
<accession>A0ACC6NZD9</accession>
<protein>
    <submittedName>
        <fullName evidence="1">Glycosyltransferase family 25 protein</fullName>
    </submittedName>
</protein>
<organism evidence="1 2">
    <name type="scientific">Amphibiibacter pelophylacis</name>
    <dbReference type="NCBI Taxonomy" id="1799477"/>
    <lineage>
        <taxon>Bacteria</taxon>
        <taxon>Pseudomonadati</taxon>
        <taxon>Pseudomonadota</taxon>
        <taxon>Betaproteobacteria</taxon>
        <taxon>Burkholderiales</taxon>
        <taxon>Sphaerotilaceae</taxon>
        <taxon>Amphibiibacter</taxon>
    </lineage>
</organism>
<name>A0ACC6NZD9_9BURK</name>
<dbReference type="Proteomes" id="UP001364695">
    <property type="component" value="Unassembled WGS sequence"/>
</dbReference>
<evidence type="ECO:0000313" key="2">
    <source>
        <dbReference type="Proteomes" id="UP001364695"/>
    </source>
</evidence>
<gene>
    <name evidence="1" type="ORF">RV045_02765</name>
</gene>
<keyword evidence="2" id="KW-1185">Reference proteome</keyword>
<evidence type="ECO:0000313" key="1">
    <source>
        <dbReference type="EMBL" id="MEJ7137353.1"/>
    </source>
</evidence>